<protein>
    <submittedName>
        <fullName evidence="3">ABC transporter family substrate-binding protein</fullName>
    </submittedName>
</protein>
<dbReference type="Proteomes" id="UP001442841">
    <property type="component" value="Chromosome"/>
</dbReference>
<dbReference type="Gene3D" id="3.40.190.10">
    <property type="entry name" value="Periplasmic binding protein-like II"/>
    <property type="match status" value="1"/>
</dbReference>
<dbReference type="PANTHER" id="PTHR30290:SF65">
    <property type="entry name" value="MONOACYL PHOSPHATIDYLINOSITOL TETRAMANNOSIDE-BINDING PROTEIN LPQW-RELATED"/>
    <property type="match status" value="1"/>
</dbReference>
<accession>A0ABZ3FRL0</accession>
<dbReference type="PIRSF" id="PIRSF002741">
    <property type="entry name" value="MppA"/>
    <property type="match status" value="1"/>
</dbReference>
<feature type="domain" description="Solute-binding protein family 5" evidence="2">
    <location>
        <begin position="101"/>
        <end position="460"/>
    </location>
</feature>
<evidence type="ECO:0000256" key="1">
    <source>
        <dbReference type="SAM" id="SignalP"/>
    </source>
</evidence>
<feature type="chain" id="PRO_5045231382" evidence="1">
    <location>
        <begin position="24"/>
        <end position="557"/>
    </location>
</feature>
<keyword evidence="4" id="KW-1185">Reference proteome</keyword>
<dbReference type="CDD" id="cd08501">
    <property type="entry name" value="PBP2_Lpqw"/>
    <property type="match status" value="1"/>
</dbReference>
<dbReference type="InterPro" id="IPR039424">
    <property type="entry name" value="SBP_5"/>
</dbReference>
<evidence type="ECO:0000313" key="4">
    <source>
        <dbReference type="Proteomes" id="UP001442841"/>
    </source>
</evidence>
<dbReference type="InterPro" id="IPR000914">
    <property type="entry name" value="SBP_5_dom"/>
</dbReference>
<dbReference type="EMBL" id="CP154795">
    <property type="protein sequence ID" value="XAN08714.1"/>
    <property type="molecule type" value="Genomic_DNA"/>
</dbReference>
<dbReference type="Pfam" id="PF00496">
    <property type="entry name" value="SBP_bac_5"/>
    <property type="match status" value="1"/>
</dbReference>
<name>A0ABZ3FRL0_9ACTN</name>
<dbReference type="Gene3D" id="3.10.105.10">
    <property type="entry name" value="Dipeptide-binding Protein, Domain 3"/>
    <property type="match status" value="1"/>
</dbReference>
<dbReference type="RefSeq" id="WP_425310144.1">
    <property type="nucleotide sequence ID" value="NZ_CP154795.1"/>
</dbReference>
<dbReference type="PROSITE" id="PS51257">
    <property type="entry name" value="PROKAR_LIPOPROTEIN"/>
    <property type="match status" value="1"/>
</dbReference>
<dbReference type="PANTHER" id="PTHR30290">
    <property type="entry name" value="PERIPLASMIC BINDING COMPONENT OF ABC TRANSPORTER"/>
    <property type="match status" value="1"/>
</dbReference>
<keyword evidence="1" id="KW-0732">Signal</keyword>
<proteinExistence type="predicted"/>
<evidence type="ECO:0000259" key="2">
    <source>
        <dbReference type="Pfam" id="PF00496"/>
    </source>
</evidence>
<sequence length="557" mass="59851">MRFRHVLAAPLVAMLVATGCSGAANTGETNTDQLAAADTGTRDRGELATGGELRLAVDEFGSLNPMGATNTAELAELEQVFLPQFFRYDAAGVATPNPNFLASAEETSANPTRVTLKLNPNAMWADGQKISAQDVIATWRACNGKAAGFQCAEDLEFKQITNATAGASDSEVRLEFTGAYPQWRSIFDRVSVLRAESVADAAVFNEGWTTIKPEWTAGAFTVPSHDPAVKAIVAMPNEKFWGNETPLLARLTILEIPRENQVKAFTDAEIDAVDLAGSQEFFDAARAVPEHAIRRAGSSLTRQLVFNTTSTGAVAEPEVRRAIAVALDRSGVGTAAMPGINFTAAPLGNRIFVPGQQGYADNADTLGLTRDQSEAKKLLNDAGWRDEDGMRMKDGRPLEVKLVQIQGLATSENEARAIAEQLAEVGIRATITDTSLENFDNGSVLSGGDFDMIVIGVDGGREPLETLDLRYGSGADQNYARLESPEIDDLIDSIGREADAQQRLDLANQLDTKLWEQMPTVPLYQQPQTVATSVRLANYGAPGLASVVWENIGYVKP</sequence>
<dbReference type="SUPFAM" id="SSF53850">
    <property type="entry name" value="Periplasmic binding protein-like II"/>
    <property type="match status" value="1"/>
</dbReference>
<feature type="signal peptide" evidence="1">
    <location>
        <begin position="1"/>
        <end position="23"/>
    </location>
</feature>
<organism evidence="3 4">
    <name type="scientific">Ammonicoccus fulvus</name>
    <dbReference type="NCBI Taxonomy" id="3138240"/>
    <lineage>
        <taxon>Bacteria</taxon>
        <taxon>Bacillati</taxon>
        <taxon>Actinomycetota</taxon>
        <taxon>Actinomycetes</taxon>
        <taxon>Propionibacteriales</taxon>
        <taxon>Propionibacteriaceae</taxon>
        <taxon>Ammonicoccus</taxon>
    </lineage>
</organism>
<dbReference type="InterPro" id="IPR030678">
    <property type="entry name" value="Peptide/Ni-bd"/>
</dbReference>
<gene>
    <name evidence="3" type="ORF">AADG42_15840</name>
</gene>
<evidence type="ECO:0000313" key="3">
    <source>
        <dbReference type="EMBL" id="XAN08714.1"/>
    </source>
</evidence>
<reference evidence="3 4" key="1">
    <citation type="submission" date="2024-04" db="EMBL/GenBank/DDBJ databases">
        <title>Isolation of an actinomycete strain from pig manure.</title>
        <authorList>
            <person name="Gong T."/>
            <person name="Yu Z."/>
            <person name="An M."/>
            <person name="Wei C."/>
            <person name="Yang W."/>
            <person name="Liu L."/>
        </authorList>
    </citation>
    <scope>NUCLEOTIDE SEQUENCE [LARGE SCALE GENOMIC DNA]</scope>
    <source>
        <strain evidence="3 4">ZF39</strain>
    </source>
</reference>